<comment type="subcellular location">
    <subcellularLocation>
        <location evidence="1">Cytoplasm</location>
    </subcellularLocation>
</comment>
<evidence type="ECO:0000256" key="1">
    <source>
        <dbReference type="ARBA" id="ARBA00004496"/>
    </source>
</evidence>
<comment type="catalytic activity">
    <reaction evidence="11">
        <text>tRNA(Val) + L-valine + ATP = L-valyl-tRNA(Val) + AMP + diphosphate</text>
        <dbReference type="Rhea" id="RHEA:10704"/>
        <dbReference type="Rhea" id="RHEA-COMP:9672"/>
        <dbReference type="Rhea" id="RHEA-COMP:9708"/>
        <dbReference type="ChEBI" id="CHEBI:30616"/>
        <dbReference type="ChEBI" id="CHEBI:33019"/>
        <dbReference type="ChEBI" id="CHEBI:57762"/>
        <dbReference type="ChEBI" id="CHEBI:78442"/>
        <dbReference type="ChEBI" id="CHEBI:78537"/>
        <dbReference type="ChEBI" id="CHEBI:456215"/>
        <dbReference type="EC" id="6.1.1.9"/>
    </reaction>
</comment>
<feature type="domain" description="Methionyl/Valyl/Leucyl/Isoleucyl-tRNA synthetase anticodon-binding" evidence="15">
    <location>
        <begin position="707"/>
        <end position="856"/>
    </location>
</feature>
<evidence type="ECO:0000256" key="8">
    <source>
        <dbReference type="ARBA" id="ARBA00022917"/>
    </source>
</evidence>
<dbReference type="Gene3D" id="3.40.50.620">
    <property type="entry name" value="HUPs"/>
    <property type="match status" value="2"/>
</dbReference>
<keyword evidence="6 12" id="KW-0547">Nucleotide-binding</keyword>
<dbReference type="EC" id="6.1.1.9" evidence="3"/>
<organism evidence="16 17">
    <name type="scientific">Babesia ovata</name>
    <dbReference type="NCBI Taxonomy" id="189622"/>
    <lineage>
        <taxon>Eukaryota</taxon>
        <taxon>Sar</taxon>
        <taxon>Alveolata</taxon>
        <taxon>Apicomplexa</taxon>
        <taxon>Aconoidasida</taxon>
        <taxon>Piroplasmida</taxon>
        <taxon>Babesiidae</taxon>
        <taxon>Babesia</taxon>
    </lineage>
</organism>
<evidence type="ECO:0000256" key="13">
    <source>
        <dbReference type="SAM" id="Coils"/>
    </source>
</evidence>
<evidence type="ECO:0000256" key="3">
    <source>
        <dbReference type="ARBA" id="ARBA00013169"/>
    </source>
</evidence>
<dbReference type="GO" id="GO:0004832">
    <property type="term" value="F:valine-tRNA ligase activity"/>
    <property type="evidence" value="ECO:0007669"/>
    <property type="project" value="UniProtKB-EC"/>
</dbReference>
<dbReference type="InterPro" id="IPR009008">
    <property type="entry name" value="Val/Leu/Ile-tRNA-synth_edit"/>
</dbReference>
<comment type="caution">
    <text evidence="16">The sequence shown here is derived from an EMBL/GenBank/DDBJ whole genome shotgun (WGS) entry which is preliminary data.</text>
</comment>
<proteinExistence type="inferred from homology"/>
<comment type="similarity">
    <text evidence="2 12">Belongs to the class-I aminoacyl-tRNA synthetase family.</text>
</comment>
<dbReference type="PROSITE" id="PS00178">
    <property type="entry name" value="AA_TRNA_LIGASE_I"/>
    <property type="match status" value="1"/>
</dbReference>
<dbReference type="GO" id="GO:0006438">
    <property type="term" value="P:valyl-tRNA aminoacylation"/>
    <property type="evidence" value="ECO:0007669"/>
    <property type="project" value="InterPro"/>
</dbReference>
<dbReference type="NCBIfam" id="TIGR00422">
    <property type="entry name" value="valS"/>
    <property type="match status" value="1"/>
</dbReference>
<dbReference type="InterPro" id="IPR013155">
    <property type="entry name" value="M/V/L/I-tRNA-synth_anticd-bd"/>
</dbReference>
<keyword evidence="8 12" id="KW-0648">Protein biosynthesis</keyword>
<dbReference type="PANTHER" id="PTHR11946">
    <property type="entry name" value="VALYL-TRNA SYNTHETASES"/>
    <property type="match status" value="1"/>
</dbReference>
<dbReference type="FunFam" id="3.40.50.620:FF:000020">
    <property type="entry name" value="Valine--tRNA ligase, mitochondrial"/>
    <property type="match status" value="1"/>
</dbReference>
<dbReference type="CDD" id="cd00817">
    <property type="entry name" value="ValRS_core"/>
    <property type="match status" value="1"/>
</dbReference>
<dbReference type="EMBL" id="BDSA01000001">
    <property type="protein sequence ID" value="GBE58708.1"/>
    <property type="molecule type" value="Genomic_DNA"/>
</dbReference>
<keyword evidence="17" id="KW-1185">Reference proteome</keyword>
<dbReference type="InterPro" id="IPR002300">
    <property type="entry name" value="aa-tRNA-synth_Ia"/>
</dbReference>
<dbReference type="RefSeq" id="XP_028864951.1">
    <property type="nucleotide sequence ID" value="XM_029009118.1"/>
</dbReference>
<dbReference type="GO" id="GO:0002161">
    <property type="term" value="F:aminoacyl-tRNA deacylase activity"/>
    <property type="evidence" value="ECO:0007669"/>
    <property type="project" value="InterPro"/>
</dbReference>
<keyword evidence="13" id="KW-0175">Coiled coil</keyword>
<dbReference type="PRINTS" id="PR00986">
    <property type="entry name" value="TRNASYNTHVAL"/>
</dbReference>
<dbReference type="InterPro" id="IPR037118">
    <property type="entry name" value="Val-tRNA_synth_C_sf"/>
</dbReference>
<evidence type="ECO:0000256" key="11">
    <source>
        <dbReference type="ARBA" id="ARBA00047552"/>
    </source>
</evidence>
<dbReference type="PANTHER" id="PTHR11946:SF109">
    <property type="entry name" value="VALINE--TRNA LIGASE"/>
    <property type="match status" value="1"/>
</dbReference>
<reference evidence="16 17" key="1">
    <citation type="journal article" date="2017" name="BMC Genomics">
        <title>Whole-genome assembly of Babesia ovata and comparative genomics between closely related pathogens.</title>
        <authorList>
            <person name="Yamagishi J."/>
            <person name="Asada M."/>
            <person name="Hakimi H."/>
            <person name="Tanaka T.Q."/>
            <person name="Sugimoto C."/>
            <person name="Kawazu S."/>
        </authorList>
    </citation>
    <scope>NUCLEOTIDE SEQUENCE [LARGE SCALE GENOMIC DNA]</scope>
    <source>
        <strain evidence="16 17">Miyake</strain>
    </source>
</reference>
<dbReference type="VEuPathDB" id="PiroplasmaDB:BOVATA_002010"/>
<dbReference type="GO" id="GO:0005524">
    <property type="term" value="F:ATP binding"/>
    <property type="evidence" value="ECO:0007669"/>
    <property type="project" value="UniProtKB-KW"/>
</dbReference>
<dbReference type="InterPro" id="IPR009080">
    <property type="entry name" value="tRNAsynth_Ia_anticodon-bd"/>
</dbReference>
<dbReference type="SUPFAM" id="SSF50677">
    <property type="entry name" value="ValRS/IleRS/LeuRS editing domain"/>
    <property type="match status" value="1"/>
</dbReference>
<dbReference type="HAMAP" id="MF_02004">
    <property type="entry name" value="Val_tRNA_synth_type1"/>
    <property type="match status" value="1"/>
</dbReference>
<dbReference type="SUPFAM" id="SSF47323">
    <property type="entry name" value="Anticodon-binding domain of a subclass of class I aminoacyl-tRNA synthetases"/>
    <property type="match status" value="1"/>
</dbReference>
<evidence type="ECO:0000259" key="15">
    <source>
        <dbReference type="Pfam" id="PF08264"/>
    </source>
</evidence>
<dbReference type="Gene3D" id="3.90.740.10">
    <property type="entry name" value="Valyl/Leucyl/Isoleucyl-tRNA synthetase, editing domain"/>
    <property type="match status" value="1"/>
</dbReference>
<dbReference type="GeneID" id="39872478"/>
<keyword evidence="4" id="KW-0963">Cytoplasm</keyword>
<dbReference type="Pfam" id="PF00133">
    <property type="entry name" value="tRNA-synt_1"/>
    <property type="match status" value="1"/>
</dbReference>
<evidence type="ECO:0000256" key="2">
    <source>
        <dbReference type="ARBA" id="ARBA00005594"/>
    </source>
</evidence>
<evidence type="ECO:0000256" key="9">
    <source>
        <dbReference type="ARBA" id="ARBA00023146"/>
    </source>
</evidence>
<dbReference type="GO" id="GO:0005829">
    <property type="term" value="C:cytosol"/>
    <property type="evidence" value="ECO:0007669"/>
    <property type="project" value="TreeGrafter"/>
</dbReference>
<evidence type="ECO:0000259" key="14">
    <source>
        <dbReference type="Pfam" id="PF00133"/>
    </source>
</evidence>
<dbReference type="CDD" id="cd07962">
    <property type="entry name" value="Anticodon_Ia_Val"/>
    <property type="match status" value="1"/>
</dbReference>
<name>A0A2H6K6W0_9APIC</name>
<dbReference type="FunFam" id="3.90.740.10:FF:000005">
    <property type="entry name" value="Valine--tRNA ligase, mitochondrial"/>
    <property type="match status" value="1"/>
</dbReference>
<evidence type="ECO:0000313" key="16">
    <source>
        <dbReference type="EMBL" id="GBE58708.1"/>
    </source>
</evidence>
<evidence type="ECO:0000256" key="7">
    <source>
        <dbReference type="ARBA" id="ARBA00022840"/>
    </source>
</evidence>
<dbReference type="NCBIfam" id="NF004349">
    <property type="entry name" value="PRK05729.1"/>
    <property type="match status" value="1"/>
</dbReference>
<dbReference type="Pfam" id="PF08264">
    <property type="entry name" value="Anticodon_1"/>
    <property type="match status" value="1"/>
</dbReference>
<sequence length="991" mass="112302">MLFRPSCRLLGRCLQHERRMVPKKTLGELQSAYDPKAVEEGWYDWWASQGLFTPSSEPEPNAKGRWVAVLPPPNVTGKLHIGHALTVSIQDCLARWHRMRGDTTLWIPGTDHAGIATQTVVERMLMQTENKNRHDFSRVDFVKRVFEWNDKYGSNIKTQLRRMGASLDWTRDAFTMDAVRSKAVIEAFVRMYRDGLIYRATRLVSWCPHLSTALSDIEVDTFEVTAPVWIKIPGYDSTVEVGSLWIFKYQVKGADPEKHISVATTRIETMLGDVGVAVHPNDARYRDLVGCELVHPFIPDRKLVVVADEHVDPEYGTGAVKLTPSHDKNDYDIAKRHGLPFITIFTDDGRINRNGGEFEGMHRFQCRKVIEGRLKEMGVLEDKVPNSKPMTIPRCSRTGDIVEYMIIPQWYVNCQDLAARAMEHVRSGELTLIPSSYVSVWEMWLGNIQDWCISRQLWWGHRIPAYRVISAELNGEEPWIIAHDQAEAEELTRSQYPSLTSFELKQDEDVLDTWFSSGLFPLSTLGWPDEQHPDFLKFFPTTLLETGNDIIFFWVARMVMMSLHLMGKLPFSKVYLHPLVRDARGEKMSKSKGNVLDPLEVIEGTTLESLNEKITNSSLPAGEIKKAIALQKQQFPQGIPACGTDALRLGLLSLTRQNRAILLDVNKIISCRHFGNKIWNALKFAMPKIQGLKVDMSTVPSTLQWEDRWILLKLNEYIAKVTEAFENYQFGDAVQAAYDFWLYQLCDIYLEVVKPRLPSFKDVAEVGPVVEGAIYALNSSFSVGLRLLHPIMPYITEELYHHMPEYLRTSDSICVAEFPTVQSAWEDASVDGEMQLLKSAVHSLRSLAVTLGIPPSVAKTGFLVATDPRDSSVLSTLSSHAATLAKFERVSVVSADAPELAQCVQDVSSSYISYVQVDSSMDLSKTTEKLSVKLQKSRQSLMGYQKKLTAPDYESKVPESVRELNASKIQELELEISQLERAIAELERLRI</sequence>
<evidence type="ECO:0000256" key="6">
    <source>
        <dbReference type="ARBA" id="ARBA00022741"/>
    </source>
</evidence>
<protein>
    <recommendedName>
        <fullName evidence="3">valine--tRNA ligase</fullName>
        <ecNumber evidence="3">6.1.1.9</ecNumber>
    </recommendedName>
    <alternativeName>
        <fullName evidence="10">Valyl-tRNA synthetase</fullName>
    </alternativeName>
</protein>
<feature type="domain" description="Aminoacyl-tRNA synthetase class Ia" evidence="14">
    <location>
        <begin position="42"/>
        <end position="661"/>
    </location>
</feature>
<evidence type="ECO:0000256" key="5">
    <source>
        <dbReference type="ARBA" id="ARBA00022598"/>
    </source>
</evidence>
<dbReference type="SUPFAM" id="SSF52374">
    <property type="entry name" value="Nucleotidylyl transferase"/>
    <property type="match status" value="1"/>
</dbReference>
<gene>
    <name evidence="16" type="ORF">BOVATA_002010</name>
</gene>
<keyword evidence="7 12" id="KW-0067">ATP-binding</keyword>
<dbReference type="Gene3D" id="1.10.287.380">
    <property type="entry name" value="Valyl-tRNA synthetase, C-terminal domain"/>
    <property type="match status" value="1"/>
</dbReference>
<feature type="coiled-coil region" evidence="13">
    <location>
        <begin position="962"/>
        <end position="989"/>
    </location>
</feature>
<dbReference type="InterPro" id="IPR014729">
    <property type="entry name" value="Rossmann-like_a/b/a_fold"/>
</dbReference>
<dbReference type="InterPro" id="IPR002303">
    <property type="entry name" value="Valyl-tRNA_ligase"/>
</dbReference>
<dbReference type="AlphaFoldDB" id="A0A2H6K6W0"/>
<dbReference type="Proteomes" id="UP000236319">
    <property type="component" value="Unassembled WGS sequence"/>
</dbReference>
<dbReference type="OrthoDB" id="629407at2759"/>
<keyword evidence="5 12" id="KW-0436">Ligase</keyword>
<dbReference type="InterPro" id="IPR001412">
    <property type="entry name" value="aa-tRNA-synth_I_CS"/>
</dbReference>
<dbReference type="Gene3D" id="1.10.730.10">
    <property type="entry name" value="Isoleucyl-tRNA Synthetase, Domain 1"/>
    <property type="match status" value="1"/>
</dbReference>
<evidence type="ECO:0000313" key="17">
    <source>
        <dbReference type="Proteomes" id="UP000236319"/>
    </source>
</evidence>
<evidence type="ECO:0000256" key="10">
    <source>
        <dbReference type="ARBA" id="ARBA00029936"/>
    </source>
</evidence>
<evidence type="ECO:0000256" key="12">
    <source>
        <dbReference type="RuleBase" id="RU363035"/>
    </source>
</evidence>
<dbReference type="InterPro" id="IPR033705">
    <property type="entry name" value="Anticodon_Ia_Val"/>
</dbReference>
<keyword evidence="9 12" id="KW-0030">Aminoacyl-tRNA synthetase</keyword>
<evidence type="ECO:0000256" key="4">
    <source>
        <dbReference type="ARBA" id="ARBA00022490"/>
    </source>
</evidence>
<accession>A0A2H6K6W0</accession>
<dbReference type="FunFam" id="3.40.50.620:FF:000078">
    <property type="entry name" value="Valine--tRNA ligase, mitochondrial"/>
    <property type="match status" value="1"/>
</dbReference>